<keyword evidence="2" id="KW-0805">Transcription regulation</keyword>
<dbReference type="InterPro" id="IPR000847">
    <property type="entry name" value="LysR_HTH_N"/>
</dbReference>
<keyword evidence="4" id="KW-0804">Transcription</keyword>
<feature type="domain" description="HTH lysR-type" evidence="5">
    <location>
        <begin position="1"/>
        <end position="59"/>
    </location>
</feature>
<dbReference type="GO" id="GO:0003700">
    <property type="term" value="F:DNA-binding transcription factor activity"/>
    <property type="evidence" value="ECO:0007669"/>
    <property type="project" value="InterPro"/>
</dbReference>
<dbReference type="SUPFAM" id="SSF46785">
    <property type="entry name" value="Winged helix' DNA-binding domain"/>
    <property type="match status" value="1"/>
</dbReference>
<dbReference type="Pfam" id="PF03466">
    <property type="entry name" value="LysR_substrate"/>
    <property type="match status" value="1"/>
</dbReference>
<dbReference type="InterPro" id="IPR036388">
    <property type="entry name" value="WH-like_DNA-bd_sf"/>
</dbReference>
<dbReference type="RefSeq" id="WP_073325666.1">
    <property type="nucleotide sequence ID" value="NZ_FQYO01000001.1"/>
</dbReference>
<comment type="similarity">
    <text evidence="1">Belongs to the LysR transcriptional regulatory family.</text>
</comment>
<organism evidence="6 7">
    <name type="scientific">Wenxinia saemankumensis</name>
    <dbReference type="NCBI Taxonomy" id="1447782"/>
    <lineage>
        <taxon>Bacteria</taxon>
        <taxon>Pseudomonadati</taxon>
        <taxon>Pseudomonadota</taxon>
        <taxon>Alphaproteobacteria</taxon>
        <taxon>Rhodobacterales</taxon>
        <taxon>Roseobacteraceae</taxon>
        <taxon>Wenxinia</taxon>
    </lineage>
</organism>
<dbReference type="STRING" id="1447782.SAMN05444417_0150"/>
<reference evidence="6 7" key="1">
    <citation type="submission" date="2016-11" db="EMBL/GenBank/DDBJ databases">
        <authorList>
            <person name="Jaros S."/>
            <person name="Januszkiewicz K."/>
            <person name="Wedrychowicz H."/>
        </authorList>
    </citation>
    <scope>NUCLEOTIDE SEQUENCE [LARGE SCALE GENOMIC DNA]</scope>
    <source>
        <strain evidence="6 7">DSM 100565</strain>
    </source>
</reference>
<keyword evidence="7" id="KW-1185">Reference proteome</keyword>
<dbReference type="GO" id="GO:0006351">
    <property type="term" value="P:DNA-templated transcription"/>
    <property type="evidence" value="ECO:0007669"/>
    <property type="project" value="TreeGrafter"/>
</dbReference>
<accession>A0A1M6A1F5</accession>
<evidence type="ECO:0000256" key="2">
    <source>
        <dbReference type="ARBA" id="ARBA00023015"/>
    </source>
</evidence>
<name>A0A1M6A1F5_9RHOB</name>
<keyword evidence="3 6" id="KW-0238">DNA-binding</keyword>
<dbReference type="PANTHER" id="PTHR30537:SF3">
    <property type="entry name" value="TRANSCRIPTIONAL REGULATORY PROTEIN"/>
    <property type="match status" value="1"/>
</dbReference>
<evidence type="ECO:0000259" key="5">
    <source>
        <dbReference type="PROSITE" id="PS50931"/>
    </source>
</evidence>
<dbReference type="EMBL" id="FQYO01000001">
    <property type="protein sequence ID" value="SHI30258.1"/>
    <property type="molecule type" value="Genomic_DNA"/>
</dbReference>
<evidence type="ECO:0000313" key="6">
    <source>
        <dbReference type="EMBL" id="SHI30258.1"/>
    </source>
</evidence>
<dbReference type="Proteomes" id="UP000184292">
    <property type="component" value="Unassembled WGS sequence"/>
</dbReference>
<evidence type="ECO:0000256" key="3">
    <source>
        <dbReference type="ARBA" id="ARBA00023125"/>
    </source>
</evidence>
<protein>
    <submittedName>
        <fullName evidence="6">DNA-binding transcriptional regulator, LysR family</fullName>
    </submittedName>
</protein>
<dbReference type="Gene3D" id="1.10.10.10">
    <property type="entry name" value="Winged helix-like DNA-binding domain superfamily/Winged helix DNA-binding domain"/>
    <property type="match status" value="1"/>
</dbReference>
<dbReference type="Pfam" id="PF00126">
    <property type="entry name" value="HTH_1"/>
    <property type="match status" value="1"/>
</dbReference>
<dbReference type="GO" id="GO:0043565">
    <property type="term" value="F:sequence-specific DNA binding"/>
    <property type="evidence" value="ECO:0007669"/>
    <property type="project" value="TreeGrafter"/>
</dbReference>
<dbReference type="PROSITE" id="PS50931">
    <property type="entry name" value="HTH_LYSR"/>
    <property type="match status" value="1"/>
</dbReference>
<dbReference type="InterPro" id="IPR005119">
    <property type="entry name" value="LysR_subst-bd"/>
</dbReference>
<proteinExistence type="inferred from homology"/>
<sequence length="294" mass="32763">MKDWDDLRYLLAMSRCATMTEAAKSLRTNVATVSRRMERLTERLGYPPFVRQQNGWQPADRILPLIDIAEQVEGRLALEMSRVRSRSGEARVPIQIGCLPFVSAGILLPDVARLPPQVNLTFIDRLTGEGLGDCDIVIRLGVPESGRLLTRRVGRVTFRLFSRSGGVPPQDWAALSEEWDSHPAMQLGFARFGQPPSLRVTTFGALAEIVKRTALAAPLPYCDAVDHPDIAPLPAQDDDWTGEFWAFWHETRRGDPVIEKMIDWIVDGFRRADTIYRRSGIGAVSQSGSQAIPG</sequence>
<evidence type="ECO:0000256" key="4">
    <source>
        <dbReference type="ARBA" id="ARBA00023163"/>
    </source>
</evidence>
<dbReference type="InterPro" id="IPR058163">
    <property type="entry name" value="LysR-type_TF_proteobact-type"/>
</dbReference>
<dbReference type="PANTHER" id="PTHR30537">
    <property type="entry name" value="HTH-TYPE TRANSCRIPTIONAL REGULATOR"/>
    <property type="match status" value="1"/>
</dbReference>
<dbReference type="SUPFAM" id="SSF53850">
    <property type="entry name" value="Periplasmic binding protein-like II"/>
    <property type="match status" value="1"/>
</dbReference>
<gene>
    <name evidence="6" type="ORF">SAMN05444417_0150</name>
</gene>
<evidence type="ECO:0000313" key="7">
    <source>
        <dbReference type="Proteomes" id="UP000184292"/>
    </source>
</evidence>
<dbReference type="AlphaFoldDB" id="A0A1M6A1F5"/>
<dbReference type="InterPro" id="IPR036390">
    <property type="entry name" value="WH_DNA-bd_sf"/>
</dbReference>
<evidence type="ECO:0000256" key="1">
    <source>
        <dbReference type="ARBA" id="ARBA00009437"/>
    </source>
</evidence>